<dbReference type="RefSeq" id="XP_001425347.1">
    <property type="nucleotide sequence ID" value="XM_001425310.1"/>
</dbReference>
<accession>A0BHD2</accession>
<gene>
    <name evidence="3" type="ORF">GSPATT00028984001</name>
</gene>
<name>A0BHD2_PARTE</name>
<keyword evidence="4" id="KW-1185">Reference proteome</keyword>
<evidence type="ECO:0000313" key="4">
    <source>
        <dbReference type="Proteomes" id="UP000000600"/>
    </source>
</evidence>
<dbReference type="InParanoid" id="A0BHD2"/>
<feature type="coiled-coil region" evidence="1">
    <location>
        <begin position="196"/>
        <end position="223"/>
    </location>
</feature>
<feature type="region of interest" description="Disordered" evidence="2">
    <location>
        <begin position="350"/>
        <end position="383"/>
    </location>
</feature>
<sequence>MIEVNNKREGFSVVDGRNGVLNVKKEGDNGGVNYIINYLTQFQNQMTELLLIMNVRIDEGRQGTINVHLGDDPEVLARDFCIEYNVNQRLVPLLIENINKNLEVAEQQKVNVRERDQYTMQYSTETCNSKFMETPFNEPLQQLSTNNYYSTHSSVHERLYEDAKNKRLKQKLNISDSRSKKIKIQEPEINYGLFLYQKGLKKNEEKQQRAESAKKDLQNSQLVECTHHPRINHVSRQLAQRKGECVSEHLNRLAQEQKIKRENASQEHLKTEVQSCSFKPQINRISRYIVEERNDRGNQPWYQSLYSDYDSKRQKLEQLEKQYFSSNYTFHPKIDLISEKIVQGSSFEQRQKNRSTSRQNLSVCDDENQLFKPKTGRPPEKRPRDLFQNLYNHAKIYEQKRQNQIVQLHQQQISASQIRASERSNQMIQSQMQIQLIKIFESLDSDKDGCINSENCDVGDLEDNVIKILSPLLLEMESGNHTLNKKEFVESAERLVAILSPGDKHELLKRPGRKTDVPQFSFNPSVNKRSQKIVAAKRN</sequence>
<dbReference type="PANTHER" id="PTHR35381:SF1">
    <property type="entry name" value="EF-HAND DOMAIN-CONTAINING PROTEIN"/>
    <property type="match status" value="1"/>
</dbReference>
<dbReference type="OMA" id="PFNEPLQ"/>
<evidence type="ECO:0008006" key="5">
    <source>
        <dbReference type="Google" id="ProtNLM"/>
    </source>
</evidence>
<protein>
    <recommendedName>
        <fullName evidence="5">EF-hand domain-containing protein</fullName>
    </recommendedName>
</protein>
<dbReference type="PANTHER" id="PTHR35381">
    <property type="entry name" value="EF-HAND DOMAIN-CONTAINING PROTEIN"/>
    <property type="match status" value="1"/>
</dbReference>
<evidence type="ECO:0000256" key="2">
    <source>
        <dbReference type="SAM" id="MobiDB-lite"/>
    </source>
</evidence>
<dbReference type="Proteomes" id="UP000000600">
    <property type="component" value="Unassembled WGS sequence"/>
</dbReference>
<dbReference type="GeneID" id="5011131"/>
<dbReference type="EMBL" id="CT867995">
    <property type="protein sequence ID" value="CAK57949.1"/>
    <property type="molecule type" value="Genomic_DNA"/>
</dbReference>
<dbReference type="STRING" id="5888.A0BHD2"/>
<evidence type="ECO:0000256" key="1">
    <source>
        <dbReference type="SAM" id="Coils"/>
    </source>
</evidence>
<keyword evidence="1" id="KW-0175">Coiled coil</keyword>
<dbReference type="AlphaFoldDB" id="A0BHD2"/>
<dbReference type="HOGENOM" id="CLU_041621_0_0_1"/>
<feature type="compositionally biased region" description="Polar residues" evidence="2">
    <location>
        <begin position="350"/>
        <end position="362"/>
    </location>
</feature>
<proteinExistence type="predicted"/>
<evidence type="ECO:0000313" key="3">
    <source>
        <dbReference type="EMBL" id="CAK57949.1"/>
    </source>
</evidence>
<organism evidence="3 4">
    <name type="scientific">Paramecium tetraurelia</name>
    <dbReference type="NCBI Taxonomy" id="5888"/>
    <lineage>
        <taxon>Eukaryota</taxon>
        <taxon>Sar</taxon>
        <taxon>Alveolata</taxon>
        <taxon>Ciliophora</taxon>
        <taxon>Intramacronucleata</taxon>
        <taxon>Oligohymenophorea</taxon>
        <taxon>Peniculida</taxon>
        <taxon>Parameciidae</taxon>
        <taxon>Paramecium</taxon>
    </lineage>
</organism>
<dbReference type="KEGG" id="ptm:GSPATT00028984001"/>
<reference evidence="3 4" key="1">
    <citation type="journal article" date="2006" name="Nature">
        <title>Global trends of whole-genome duplications revealed by the ciliate Paramecium tetraurelia.</title>
        <authorList>
            <consortium name="Genoscope"/>
            <person name="Aury J.-M."/>
            <person name="Jaillon O."/>
            <person name="Duret L."/>
            <person name="Noel B."/>
            <person name="Jubin C."/>
            <person name="Porcel B.M."/>
            <person name="Segurens B."/>
            <person name="Daubin V."/>
            <person name="Anthouard V."/>
            <person name="Aiach N."/>
            <person name="Arnaiz O."/>
            <person name="Billaut A."/>
            <person name="Beisson J."/>
            <person name="Blanc I."/>
            <person name="Bouhouche K."/>
            <person name="Camara F."/>
            <person name="Duharcourt S."/>
            <person name="Guigo R."/>
            <person name="Gogendeau D."/>
            <person name="Katinka M."/>
            <person name="Keller A.-M."/>
            <person name="Kissmehl R."/>
            <person name="Klotz C."/>
            <person name="Koll F."/>
            <person name="Le Moue A."/>
            <person name="Lepere C."/>
            <person name="Malinsky S."/>
            <person name="Nowacki M."/>
            <person name="Nowak J.K."/>
            <person name="Plattner H."/>
            <person name="Poulain J."/>
            <person name="Ruiz F."/>
            <person name="Serrano V."/>
            <person name="Zagulski M."/>
            <person name="Dessen P."/>
            <person name="Betermier M."/>
            <person name="Weissenbach J."/>
            <person name="Scarpelli C."/>
            <person name="Schachter V."/>
            <person name="Sperling L."/>
            <person name="Meyer E."/>
            <person name="Cohen J."/>
            <person name="Wincker P."/>
        </authorList>
    </citation>
    <scope>NUCLEOTIDE SEQUENCE [LARGE SCALE GENOMIC DNA]</scope>
    <source>
        <strain evidence="3 4">Stock d4-2</strain>
    </source>
</reference>
<dbReference type="OrthoDB" id="313506at2759"/>